<evidence type="ECO:0000313" key="3">
    <source>
        <dbReference type="Proteomes" id="UP001152795"/>
    </source>
</evidence>
<reference evidence="2" key="1">
    <citation type="submission" date="2020-04" db="EMBL/GenBank/DDBJ databases">
        <authorList>
            <person name="Alioto T."/>
            <person name="Alioto T."/>
            <person name="Gomez Garrido J."/>
        </authorList>
    </citation>
    <scope>NUCLEOTIDE SEQUENCE</scope>
    <source>
        <strain evidence="2">A484AB</strain>
    </source>
</reference>
<dbReference type="PANTHER" id="PTHR37162">
    <property type="entry name" value="HAT FAMILY DIMERISATION DOMAINCONTAINING PROTEIN-RELATED"/>
    <property type="match status" value="1"/>
</dbReference>
<proteinExistence type="predicted"/>
<evidence type="ECO:0000313" key="2">
    <source>
        <dbReference type="EMBL" id="CAB4024447.1"/>
    </source>
</evidence>
<name>A0A7D9L2H8_PARCT</name>
<evidence type="ECO:0000256" key="1">
    <source>
        <dbReference type="SAM" id="MobiDB-lite"/>
    </source>
</evidence>
<keyword evidence="3" id="KW-1185">Reference proteome</keyword>
<feature type="region of interest" description="Disordered" evidence="1">
    <location>
        <begin position="1"/>
        <end position="34"/>
    </location>
</feature>
<gene>
    <name evidence="2" type="ORF">PACLA_8A087627</name>
</gene>
<feature type="compositionally biased region" description="Low complexity" evidence="1">
    <location>
        <begin position="1"/>
        <end position="26"/>
    </location>
</feature>
<comment type="caution">
    <text evidence="2">The sequence shown here is derived from an EMBL/GenBank/DDBJ whole genome shotgun (WGS) entry which is preliminary data.</text>
</comment>
<organism evidence="2 3">
    <name type="scientific">Paramuricea clavata</name>
    <name type="common">Red gorgonian</name>
    <name type="synonym">Violescent sea-whip</name>
    <dbReference type="NCBI Taxonomy" id="317549"/>
    <lineage>
        <taxon>Eukaryota</taxon>
        <taxon>Metazoa</taxon>
        <taxon>Cnidaria</taxon>
        <taxon>Anthozoa</taxon>
        <taxon>Octocorallia</taxon>
        <taxon>Malacalcyonacea</taxon>
        <taxon>Plexauridae</taxon>
        <taxon>Paramuricea</taxon>
    </lineage>
</organism>
<dbReference type="AlphaFoldDB" id="A0A7D9L2H8"/>
<sequence length="196" mass="22132">MSDSTSDDITTTTYLSDSNDLDGSSNPKKAKVTRKTHGAAVYRTKFNPQWREKFPFIDKVSDDIYSFYCNICKRSVKCSHMGITDIERHVGNQMHIANVKAARGQRTINFPRYDSPLIEKTTRAEVKIATMLVKHNIPLAVADELTPLFQDVFSDSQIAKNFSSRRTKTCIINGAVAPRFQSILVDKMKNGMDHLP</sequence>
<dbReference type="EMBL" id="CACRXK020013041">
    <property type="protein sequence ID" value="CAB4024447.1"/>
    <property type="molecule type" value="Genomic_DNA"/>
</dbReference>
<dbReference type="Proteomes" id="UP001152795">
    <property type="component" value="Unassembled WGS sequence"/>
</dbReference>
<accession>A0A7D9L2H8</accession>
<dbReference type="OrthoDB" id="6159421at2759"/>
<dbReference type="PANTHER" id="PTHR37162:SF1">
    <property type="entry name" value="BED-TYPE DOMAIN-CONTAINING PROTEIN"/>
    <property type="match status" value="1"/>
</dbReference>
<protein>
    <submittedName>
        <fullName evidence="2">Uncharacterized protein</fullName>
    </submittedName>
</protein>